<protein>
    <submittedName>
        <fullName evidence="1">Uncharacterized protein</fullName>
    </submittedName>
</protein>
<evidence type="ECO:0000313" key="1">
    <source>
        <dbReference type="EnsemblMetazoa" id="Aqu2.1.06690_001"/>
    </source>
</evidence>
<organism evidence="1">
    <name type="scientific">Amphimedon queenslandica</name>
    <name type="common">Sponge</name>
    <dbReference type="NCBI Taxonomy" id="400682"/>
    <lineage>
        <taxon>Eukaryota</taxon>
        <taxon>Metazoa</taxon>
        <taxon>Porifera</taxon>
        <taxon>Demospongiae</taxon>
        <taxon>Heteroscleromorpha</taxon>
        <taxon>Haplosclerida</taxon>
        <taxon>Niphatidae</taxon>
        <taxon>Amphimedon</taxon>
    </lineage>
</organism>
<dbReference type="EnsemblMetazoa" id="Aqu2.1.06690_001">
    <property type="protein sequence ID" value="Aqu2.1.06690_001"/>
    <property type="gene ID" value="Aqu2.1.06690"/>
</dbReference>
<accession>A0A1X7SX09</accession>
<reference evidence="1" key="1">
    <citation type="submission" date="2017-05" db="UniProtKB">
        <authorList>
            <consortium name="EnsemblMetazoa"/>
        </authorList>
    </citation>
    <scope>IDENTIFICATION</scope>
</reference>
<name>A0A1X7SX09_AMPQE</name>
<proteinExistence type="predicted"/>
<sequence length="32" mass="3826">MYMQVTSLPRTYEQLKKQALNRNRSRVLTQTA</sequence>
<dbReference type="AlphaFoldDB" id="A0A1X7SX09"/>
<dbReference type="InParanoid" id="A0A1X7SX09"/>